<dbReference type="GO" id="GO:0055085">
    <property type="term" value="P:transmembrane transport"/>
    <property type="evidence" value="ECO:0007669"/>
    <property type="project" value="InterPro"/>
</dbReference>
<comment type="subcellular location">
    <subcellularLocation>
        <location evidence="1">Cell membrane</location>
        <topology evidence="1">Multi-pass membrane protein</topology>
    </subcellularLocation>
</comment>
<gene>
    <name evidence="9" type="ORF">GBAR_LOCUS17280</name>
</gene>
<dbReference type="InterPro" id="IPR004680">
    <property type="entry name" value="Cit_transptr-like_dom"/>
</dbReference>
<dbReference type="GO" id="GO:0005886">
    <property type="term" value="C:plasma membrane"/>
    <property type="evidence" value="ECO:0007669"/>
    <property type="project" value="UniProtKB-SubCell"/>
</dbReference>
<dbReference type="Proteomes" id="UP001174909">
    <property type="component" value="Unassembled WGS sequence"/>
</dbReference>
<keyword evidence="3" id="KW-1003">Cell membrane</keyword>
<evidence type="ECO:0000256" key="5">
    <source>
        <dbReference type="ARBA" id="ARBA00022989"/>
    </source>
</evidence>
<evidence type="ECO:0000256" key="7">
    <source>
        <dbReference type="SAM" id="Phobius"/>
    </source>
</evidence>
<evidence type="ECO:0000256" key="2">
    <source>
        <dbReference type="ARBA" id="ARBA00022448"/>
    </source>
</evidence>
<keyword evidence="6 7" id="KW-0472">Membrane</keyword>
<sequence length="583" mass="64734">MALNADFNYSTTANESTSECPYDYCVQDTIFRKVFGTIIFLVVWPFIVQDIRYFPIGRPAAALLGATLMVVFTVAPQEQVFRILGDKGNIQTICLLVGMMALSYYYDREGLLHIVTLWIFGKRKPFRHVLWKVCILTATLSALITNDATCVVMTPLLLAEHTDQKRDKKEIVPLLMSIATSANIGSASTFFGNPQNAYIASTAGLSLLIFFITSLPAAIIGLAINTSLLYAIYYKVIFGSRESNVERENRREGESVLTSSIAEERLETSIQFDNSRDPFRGSDIAAHRNVAHNAPHSKTVTLHDSEGEQSKLSQKHRENVFSASLPNLGHYSDQAITRRNVFLSQNSISQCGNDRSTKEIKKRSWNRKAFVVLLIIITTVLIGLLAVPPQQHIEFNLGLLPFGAAVFTMLADTILNCKHARKVMIEIDWPVILMFYGLFVWLAGFTNTYLPSKALDEIQKYMDLSTVGGVLLFTVFVILGSNILSNVPLVILLIGRLDAFNCGKEDCSQLVGVLLAWVSTIAGNFTLIGSIANLIVAEKARSCIGHNLTFLTYLKFGFLSSFIVLFTGLPIVYFAGNYVNLKL</sequence>
<proteinExistence type="predicted"/>
<dbReference type="AlphaFoldDB" id="A0AA35SKU8"/>
<dbReference type="PANTHER" id="PTHR43302:SF5">
    <property type="entry name" value="TRANSPORTER ARSB-RELATED"/>
    <property type="match status" value="1"/>
</dbReference>
<keyword evidence="5 7" id="KW-1133">Transmembrane helix</keyword>
<feature type="transmembrane region" description="Helical" evidence="7">
    <location>
        <begin position="59"/>
        <end position="76"/>
    </location>
</feature>
<evidence type="ECO:0000256" key="4">
    <source>
        <dbReference type="ARBA" id="ARBA00022692"/>
    </source>
</evidence>
<feature type="transmembrane region" description="Helical" evidence="7">
    <location>
        <begin position="470"/>
        <end position="494"/>
    </location>
</feature>
<feature type="transmembrane region" description="Helical" evidence="7">
    <location>
        <begin position="369"/>
        <end position="387"/>
    </location>
</feature>
<dbReference type="PANTHER" id="PTHR43302">
    <property type="entry name" value="TRANSPORTER ARSB-RELATED"/>
    <property type="match status" value="1"/>
</dbReference>
<accession>A0AA35SKU8</accession>
<dbReference type="Pfam" id="PF03600">
    <property type="entry name" value="CitMHS"/>
    <property type="match status" value="1"/>
</dbReference>
<feature type="transmembrane region" description="Helical" evidence="7">
    <location>
        <begin position="399"/>
        <end position="417"/>
    </location>
</feature>
<evidence type="ECO:0000256" key="6">
    <source>
        <dbReference type="ARBA" id="ARBA00023136"/>
    </source>
</evidence>
<name>A0AA35SKU8_GEOBA</name>
<feature type="domain" description="Citrate transporter-like" evidence="8">
    <location>
        <begin position="51"/>
        <end position="522"/>
    </location>
</feature>
<feature type="transmembrane region" description="Helical" evidence="7">
    <location>
        <begin position="514"/>
        <end position="536"/>
    </location>
</feature>
<comment type="caution">
    <text evidence="9">The sequence shown here is derived from an EMBL/GenBank/DDBJ whole genome shotgun (WGS) entry which is preliminary data.</text>
</comment>
<reference evidence="9" key="1">
    <citation type="submission" date="2023-03" db="EMBL/GenBank/DDBJ databases">
        <authorList>
            <person name="Steffen K."/>
            <person name="Cardenas P."/>
        </authorList>
    </citation>
    <scope>NUCLEOTIDE SEQUENCE</scope>
</reference>
<evidence type="ECO:0000313" key="10">
    <source>
        <dbReference type="Proteomes" id="UP001174909"/>
    </source>
</evidence>
<feature type="transmembrane region" description="Helical" evidence="7">
    <location>
        <begin position="171"/>
        <end position="191"/>
    </location>
</feature>
<feature type="transmembrane region" description="Helical" evidence="7">
    <location>
        <begin position="88"/>
        <end position="106"/>
    </location>
</feature>
<feature type="transmembrane region" description="Helical" evidence="7">
    <location>
        <begin position="30"/>
        <end position="47"/>
    </location>
</feature>
<keyword evidence="4 7" id="KW-0812">Transmembrane</keyword>
<organism evidence="9 10">
    <name type="scientific">Geodia barretti</name>
    <name type="common">Barrett's horny sponge</name>
    <dbReference type="NCBI Taxonomy" id="519541"/>
    <lineage>
        <taxon>Eukaryota</taxon>
        <taxon>Metazoa</taxon>
        <taxon>Porifera</taxon>
        <taxon>Demospongiae</taxon>
        <taxon>Heteroscleromorpha</taxon>
        <taxon>Tetractinellida</taxon>
        <taxon>Astrophorina</taxon>
        <taxon>Geodiidae</taxon>
        <taxon>Geodia</taxon>
    </lineage>
</organism>
<keyword evidence="2" id="KW-0813">Transport</keyword>
<keyword evidence="10" id="KW-1185">Reference proteome</keyword>
<dbReference type="EMBL" id="CASHTH010002482">
    <property type="protein sequence ID" value="CAI8030471.1"/>
    <property type="molecule type" value="Genomic_DNA"/>
</dbReference>
<evidence type="ECO:0000256" key="1">
    <source>
        <dbReference type="ARBA" id="ARBA00004651"/>
    </source>
</evidence>
<protein>
    <submittedName>
        <fullName evidence="9">Silicon efflux transporter LSI3</fullName>
    </submittedName>
</protein>
<evidence type="ECO:0000313" key="9">
    <source>
        <dbReference type="EMBL" id="CAI8030471.1"/>
    </source>
</evidence>
<feature type="transmembrane region" description="Helical" evidence="7">
    <location>
        <begin position="556"/>
        <end position="576"/>
    </location>
</feature>
<feature type="transmembrane region" description="Helical" evidence="7">
    <location>
        <begin position="429"/>
        <end position="450"/>
    </location>
</feature>
<feature type="transmembrane region" description="Helical" evidence="7">
    <location>
        <begin position="203"/>
        <end position="233"/>
    </location>
</feature>
<evidence type="ECO:0000256" key="3">
    <source>
        <dbReference type="ARBA" id="ARBA00022475"/>
    </source>
</evidence>
<evidence type="ECO:0000259" key="8">
    <source>
        <dbReference type="Pfam" id="PF03600"/>
    </source>
</evidence>